<evidence type="ECO:0000313" key="3">
    <source>
        <dbReference type="Proteomes" id="UP000250321"/>
    </source>
</evidence>
<sequence length="65" mass="7130">MSSATGRQTILKLKFDSAQKRPVAMSPTTGRQTFLKKFDSAQKRPVARNPATGRSPARNTISLLI</sequence>
<name>A0A314XYW7_PRUYE</name>
<gene>
    <name evidence="2" type="ORF">Pyn_39377</name>
</gene>
<evidence type="ECO:0000256" key="1">
    <source>
        <dbReference type="SAM" id="MobiDB-lite"/>
    </source>
</evidence>
<dbReference type="EMBL" id="PJQY01002072">
    <property type="protein sequence ID" value="PQP96667.1"/>
    <property type="molecule type" value="Genomic_DNA"/>
</dbReference>
<evidence type="ECO:0000313" key="2">
    <source>
        <dbReference type="EMBL" id="PQP96667.1"/>
    </source>
</evidence>
<feature type="region of interest" description="Disordered" evidence="1">
    <location>
        <begin position="37"/>
        <end position="65"/>
    </location>
</feature>
<protein>
    <submittedName>
        <fullName evidence="2">Uncharacterized protein</fullName>
    </submittedName>
</protein>
<comment type="caution">
    <text evidence="2">The sequence shown here is derived from an EMBL/GenBank/DDBJ whole genome shotgun (WGS) entry which is preliminary data.</text>
</comment>
<keyword evidence="3" id="KW-1185">Reference proteome</keyword>
<proteinExistence type="predicted"/>
<organism evidence="2 3">
    <name type="scientific">Prunus yedoensis var. nudiflora</name>
    <dbReference type="NCBI Taxonomy" id="2094558"/>
    <lineage>
        <taxon>Eukaryota</taxon>
        <taxon>Viridiplantae</taxon>
        <taxon>Streptophyta</taxon>
        <taxon>Embryophyta</taxon>
        <taxon>Tracheophyta</taxon>
        <taxon>Spermatophyta</taxon>
        <taxon>Magnoliopsida</taxon>
        <taxon>eudicotyledons</taxon>
        <taxon>Gunneridae</taxon>
        <taxon>Pentapetalae</taxon>
        <taxon>rosids</taxon>
        <taxon>fabids</taxon>
        <taxon>Rosales</taxon>
        <taxon>Rosaceae</taxon>
        <taxon>Amygdaloideae</taxon>
        <taxon>Amygdaleae</taxon>
        <taxon>Prunus</taxon>
    </lineage>
</organism>
<reference evidence="2 3" key="1">
    <citation type="submission" date="2018-02" db="EMBL/GenBank/DDBJ databases">
        <title>Draft genome of wild Prunus yedoensis var. nudiflora.</title>
        <authorList>
            <person name="Baek S."/>
            <person name="Kim J.-H."/>
            <person name="Choi K."/>
            <person name="Kim G.-B."/>
            <person name="Cho A."/>
            <person name="Jang H."/>
            <person name="Shin C.-H."/>
            <person name="Yu H.-J."/>
            <person name="Mun J.-H."/>
        </authorList>
    </citation>
    <scope>NUCLEOTIDE SEQUENCE [LARGE SCALE GENOMIC DNA]</scope>
    <source>
        <strain evidence="3">cv. Jeju island</strain>
        <tissue evidence="2">Leaf</tissue>
    </source>
</reference>
<accession>A0A314XYW7</accession>
<dbReference type="Proteomes" id="UP000250321">
    <property type="component" value="Unassembled WGS sequence"/>
</dbReference>
<dbReference type="AlphaFoldDB" id="A0A314XYW7"/>